<keyword evidence="8" id="KW-1133">Transmembrane helix</keyword>
<evidence type="ECO:0000256" key="9">
    <source>
        <dbReference type="ARBA" id="ARBA00023136"/>
    </source>
</evidence>
<sequence length="146" mass="16188">MKNTSQPKIIHHDMKSANILLDINFEPKVADFGLARFTAETDAHVSTPPEYALTGKFTKKSGVFSFGVMLLELITGHRPIGKAQFLDDNIVNWVSNDIGNGDFSCLVHVGLNNDYDLGEMSRVIVCAAVCVRYLARRMPSMSQVKK</sequence>
<evidence type="ECO:0000256" key="6">
    <source>
        <dbReference type="ARBA" id="ARBA00022741"/>
    </source>
</evidence>
<dbReference type="PROSITE" id="PS50011">
    <property type="entry name" value="PROTEIN_KINASE_DOM"/>
    <property type="match status" value="1"/>
</dbReference>
<proteinExistence type="predicted"/>
<evidence type="ECO:0000256" key="10">
    <source>
        <dbReference type="ARBA" id="ARBA00047899"/>
    </source>
</evidence>
<keyword evidence="4" id="KW-0808">Transferase</keyword>
<feature type="domain" description="Protein kinase" evidence="12">
    <location>
        <begin position="1"/>
        <end position="146"/>
    </location>
</feature>
<gene>
    <name evidence="13" type="ORF">LSAT_V11C100047990</name>
</gene>
<keyword evidence="14" id="KW-1185">Reference proteome</keyword>
<dbReference type="PROSITE" id="PS00108">
    <property type="entry name" value="PROTEIN_KINASE_ST"/>
    <property type="match status" value="1"/>
</dbReference>
<protein>
    <recommendedName>
        <fullName evidence="2">non-specific serine/threonine protein kinase</fullName>
        <ecNumber evidence="2">2.7.11.1</ecNumber>
    </recommendedName>
</protein>
<keyword evidence="9" id="KW-0472">Membrane</keyword>
<keyword evidence="5" id="KW-0812">Transmembrane</keyword>
<dbReference type="InterPro" id="IPR047117">
    <property type="entry name" value="PERK1-13-like"/>
</dbReference>
<keyword evidence="7" id="KW-0067">ATP-binding</keyword>
<dbReference type="PANTHER" id="PTHR47982">
    <property type="entry name" value="PROLINE-RICH RECEPTOR-LIKE PROTEIN KINASE PERK4"/>
    <property type="match status" value="1"/>
</dbReference>
<dbReference type="EMBL" id="NBSK02000001">
    <property type="protein sequence ID" value="KAJ0226641.1"/>
    <property type="molecule type" value="Genomic_DNA"/>
</dbReference>
<comment type="catalytic activity">
    <reaction evidence="11">
        <text>L-seryl-[protein] + ATP = O-phospho-L-seryl-[protein] + ADP + H(+)</text>
        <dbReference type="Rhea" id="RHEA:17989"/>
        <dbReference type="Rhea" id="RHEA-COMP:9863"/>
        <dbReference type="Rhea" id="RHEA-COMP:11604"/>
        <dbReference type="ChEBI" id="CHEBI:15378"/>
        <dbReference type="ChEBI" id="CHEBI:29999"/>
        <dbReference type="ChEBI" id="CHEBI:30616"/>
        <dbReference type="ChEBI" id="CHEBI:83421"/>
        <dbReference type="ChEBI" id="CHEBI:456216"/>
        <dbReference type="EC" id="2.7.11.1"/>
    </reaction>
</comment>
<accession>A0A9R1XUT1</accession>
<organism evidence="13 14">
    <name type="scientific">Lactuca sativa</name>
    <name type="common">Garden lettuce</name>
    <dbReference type="NCBI Taxonomy" id="4236"/>
    <lineage>
        <taxon>Eukaryota</taxon>
        <taxon>Viridiplantae</taxon>
        <taxon>Streptophyta</taxon>
        <taxon>Embryophyta</taxon>
        <taxon>Tracheophyta</taxon>
        <taxon>Spermatophyta</taxon>
        <taxon>Magnoliopsida</taxon>
        <taxon>eudicotyledons</taxon>
        <taxon>Gunneridae</taxon>
        <taxon>Pentapetalae</taxon>
        <taxon>asterids</taxon>
        <taxon>campanulids</taxon>
        <taxon>Asterales</taxon>
        <taxon>Asteraceae</taxon>
        <taxon>Cichorioideae</taxon>
        <taxon>Cichorieae</taxon>
        <taxon>Lactucinae</taxon>
        <taxon>Lactuca</taxon>
    </lineage>
</organism>
<evidence type="ECO:0000313" key="13">
    <source>
        <dbReference type="EMBL" id="KAJ0226641.1"/>
    </source>
</evidence>
<evidence type="ECO:0000313" key="14">
    <source>
        <dbReference type="Proteomes" id="UP000235145"/>
    </source>
</evidence>
<reference evidence="13 14" key="1">
    <citation type="journal article" date="2017" name="Nat. Commun.">
        <title>Genome assembly with in vitro proximity ligation data and whole-genome triplication in lettuce.</title>
        <authorList>
            <person name="Reyes-Chin-Wo S."/>
            <person name="Wang Z."/>
            <person name="Yang X."/>
            <person name="Kozik A."/>
            <person name="Arikit S."/>
            <person name="Song C."/>
            <person name="Xia L."/>
            <person name="Froenicke L."/>
            <person name="Lavelle D.O."/>
            <person name="Truco M.J."/>
            <person name="Xia R."/>
            <person name="Zhu S."/>
            <person name="Xu C."/>
            <person name="Xu H."/>
            <person name="Xu X."/>
            <person name="Cox K."/>
            <person name="Korf I."/>
            <person name="Meyers B.C."/>
            <person name="Michelmore R.W."/>
        </authorList>
    </citation>
    <scope>NUCLEOTIDE SEQUENCE [LARGE SCALE GENOMIC DNA]</scope>
    <source>
        <strain evidence="14">cv. Salinas</strain>
        <tissue evidence="13">Seedlings</tissue>
    </source>
</reference>
<comment type="caution">
    <text evidence="13">The sequence shown here is derived from an EMBL/GenBank/DDBJ whole genome shotgun (WGS) entry which is preliminary data.</text>
</comment>
<evidence type="ECO:0000256" key="11">
    <source>
        <dbReference type="ARBA" id="ARBA00048679"/>
    </source>
</evidence>
<keyword evidence="6" id="KW-0547">Nucleotide-binding</keyword>
<dbReference type="SUPFAM" id="SSF56112">
    <property type="entry name" value="Protein kinase-like (PK-like)"/>
    <property type="match status" value="1"/>
</dbReference>
<dbReference type="Gene3D" id="1.10.510.10">
    <property type="entry name" value="Transferase(Phosphotransferase) domain 1"/>
    <property type="match status" value="1"/>
</dbReference>
<name>A0A9R1XUT1_LACSA</name>
<evidence type="ECO:0000256" key="2">
    <source>
        <dbReference type="ARBA" id="ARBA00012513"/>
    </source>
</evidence>
<dbReference type="Pfam" id="PF07714">
    <property type="entry name" value="PK_Tyr_Ser-Thr"/>
    <property type="match status" value="1"/>
</dbReference>
<evidence type="ECO:0000256" key="8">
    <source>
        <dbReference type="ARBA" id="ARBA00022989"/>
    </source>
</evidence>
<dbReference type="InterPro" id="IPR001245">
    <property type="entry name" value="Ser-Thr/Tyr_kinase_cat_dom"/>
</dbReference>
<evidence type="ECO:0000256" key="1">
    <source>
        <dbReference type="ARBA" id="ARBA00004162"/>
    </source>
</evidence>
<dbReference type="Proteomes" id="UP000235145">
    <property type="component" value="Unassembled WGS sequence"/>
</dbReference>
<dbReference type="GO" id="GO:0004674">
    <property type="term" value="F:protein serine/threonine kinase activity"/>
    <property type="evidence" value="ECO:0007669"/>
    <property type="project" value="UniProtKB-KW"/>
</dbReference>
<dbReference type="InterPro" id="IPR000719">
    <property type="entry name" value="Prot_kinase_dom"/>
</dbReference>
<comment type="catalytic activity">
    <reaction evidence="10">
        <text>L-threonyl-[protein] + ATP = O-phospho-L-threonyl-[protein] + ADP + H(+)</text>
        <dbReference type="Rhea" id="RHEA:46608"/>
        <dbReference type="Rhea" id="RHEA-COMP:11060"/>
        <dbReference type="Rhea" id="RHEA-COMP:11605"/>
        <dbReference type="ChEBI" id="CHEBI:15378"/>
        <dbReference type="ChEBI" id="CHEBI:30013"/>
        <dbReference type="ChEBI" id="CHEBI:30616"/>
        <dbReference type="ChEBI" id="CHEBI:61977"/>
        <dbReference type="ChEBI" id="CHEBI:456216"/>
        <dbReference type="EC" id="2.7.11.1"/>
    </reaction>
</comment>
<dbReference type="InterPro" id="IPR008271">
    <property type="entry name" value="Ser/Thr_kinase_AS"/>
</dbReference>
<dbReference type="GO" id="GO:0005524">
    <property type="term" value="F:ATP binding"/>
    <property type="evidence" value="ECO:0007669"/>
    <property type="project" value="UniProtKB-KW"/>
</dbReference>
<dbReference type="EC" id="2.7.11.1" evidence="2"/>
<evidence type="ECO:0000259" key="12">
    <source>
        <dbReference type="PROSITE" id="PS50011"/>
    </source>
</evidence>
<keyword evidence="3" id="KW-0723">Serine/threonine-protein kinase</keyword>
<dbReference type="InterPro" id="IPR011009">
    <property type="entry name" value="Kinase-like_dom_sf"/>
</dbReference>
<evidence type="ECO:0000256" key="3">
    <source>
        <dbReference type="ARBA" id="ARBA00022527"/>
    </source>
</evidence>
<dbReference type="GO" id="GO:0005886">
    <property type="term" value="C:plasma membrane"/>
    <property type="evidence" value="ECO:0000318"/>
    <property type="project" value="GO_Central"/>
</dbReference>
<comment type="subcellular location">
    <subcellularLocation>
        <location evidence="1">Cell membrane</location>
        <topology evidence="1">Single-pass membrane protein</topology>
    </subcellularLocation>
</comment>
<evidence type="ECO:0000256" key="4">
    <source>
        <dbReference type="ARBA" id="ARBA00022679"/>
    </source>
</evidence>
<evidence type="ECO:0000256" key="7">
    <source>
        <dbReference type="ARBA" id="ARBA00022840"/>
    </source>
</evidence>
<keyword evidence="3" id="KW-0418">Kinase</keyword>
<dbReference type="PANTHER" id="PTHR47982:SF8">
    <property type="entry name" value="NON-SPECIFIC SERINE_THREONINE PROTEIN KINASE"/>
    <property type="match status" value="1"/>
</dbReference>
<dbReference type="AlphaFoldDB" id="A0A9R1XUT1"/>
<evidence type="ECO:0000256" key="5">
    <source>
        <dbReference type="ARBA" id="ARBA00022692"/>
    </source>
</evidence>